<feature type="domain" description="Fungal-type protein kinase" evidence="2">
    <location>
        <begin position="94"/>
        <end position="209"/>
    </location>
</feature>
<dbReference type="OrthoDB" id="5569250at2759"/>
<dbReference type="InterPro" id="IPR011009">
    <property type="entry name" value="Kinase-like_dom_sf"/>
</dbReference>
<protein>
    <recommendedName>
        <fullName evidence="2">Fungal-type protein kinase domain-containing protein</fullName>
    </recommendedName>
</protein>
<dbReference type="PANTHER" id="PTHR38248">
    <property type="entry name" value="FUNK1 6"/>
    <property type="match status" value="1"/>
</dbReference>
<dbReference type="InterPro" id="IPR040976">
    <property type="entry name" value="Pkinase_fungal"/>
</dbReference>
<organism evidence="3 4">
    <name type="scientific">Candolleomyces aberdarensis</name>
    <dbReference type="NCBI Taxonomy" id="2316362"/>
    <lineage>
        <taxon>Eukaryota</taxon>
        <taxon>Fungi</taxon>
        <taxon>Dikarya</taxon>
        <taxon>Basidiomycota</taxon>
        <taxon>Agaricomycotina</taxon>
        <taxon>Agaricomycetes</taxon>
        <taxon>Agaricomycetidae</taxon>
        <taxon>Agaricales</taxon>
        <taxon>Agaricineae</taxon>
        <taxon>Psathyrellaceae</taxon>
        <taxon>Candolleomyces</taxon>
    </lineage>
</organism>
<keyword evidence="4" id="KW-1185">Reference proteome</keyword>
<dbReference type="Pfam" id="PF17667">
    <property type="entry name" value="Pkinase_fungal"/>
    <property type="match status" value="1"/>
</dbReference>
<evidence type="ECO:0000259" key="2">
    <source>
        <dbReference type="Pfam" id="PF17667"/>
    </source>
</evidence>
<dbReference type="SUPFAM" id="SSF56112">
    <property type="entry name" value="Protein kinase-like (PK-like)"/>
    <property type="match status" value="1"/>
</dbReference>
<proteinExistence type="predicted"/>
<dbReference type="Proteomes" id="UP000290288">
    <property type="component" value="Unassembled WGS sequence"/>
</dbReference>
<name>A0A4Q2DQ04_9AGAR</name>
<comment type="caution">
    <text evidence="3">The sequence shown here is derived from an EMBL/GenBank/DDBJ whole genome shotgun (WGS) entry which is preliminary data.</text>
</comment>
<evidence type="ECO:0000313" key="4">
    <source>
        <dbReference type="Proteomes" id="UP000290288"/>
    </source>
</evidence>
<feature type="region of interest" description="Disordered" evidence="1">
    <location>
        <begin position="323"/>
        <end position="347"/>
    </location>
</feature>
<dbReference type="PANTHER" id="PTHR38248:SF2">
    <property type="entry name" value="FUNK1 11"/>
    <property type="match status" value="1"/>
</dbReference>
<evidence type="ECO:0000256" key="1">
    <source>
        <dbReference type="SAM" id="MobiDB-lite"/>
    </source>
</evidence>
<dbReference type="AlphaFoldDB" id="A0A4Q2DQ04"/>
<dbReference type="STRING" id="2316362.A0A4Q2DQ04"/>
<accession>A0A4Q2DQ04</accession>
<sequence>MRLSFVQTHLNDMRSYAVPLKFSWPLKARINEIEAIKYLHSVIPDLADHLPALQFSDNFTVPGLDLPWTKLDLTITAENHKESGLHILASKLYIKLWKAGSVEAFKQAWLDCVECHYQVWTKGEPLHRDLSENNLMLYLGKDGKVKGVLNDWDIASFKNALGQIDRLFAAHHRTGTPPFMAMDLLASSSEPPTHLYRHELESFFYILLWGALHYDVVVGIRHPTVEEVKPWEEGLDAIRCKKVTFFSRYRDAEPVFKAIRPEFQGLRKEWIEPLYWLIKGAYNSEPEVPPDQEVQPAASYDYDTYGGRLTFWTFMKAIKQEPRWARKEETELRKEGEIKQETKEKVN</sequence>
<gene>
    <name evidence="3" type="ORF">EST38_g4308</name>
</gene>
<reference evidence="3 4" key="1">
    <citation type="submission" date="2019-01" db="EMBL/GenBank/DDBJ databases">
        <title>Draft genome sequence of Psathyrella aberdarensis IHI B618.</title>
        <authorList>
            <person name="Buettner E."/>
            <person name="Kellner H."/>
        </authorList>
    </citation>
    <scope>NUCLEOTIDE SEQUENCE [LARGE SCALE GENOMIC DNA]</scope>
    <source>
        <strain evidence="3 4">IHI B618</strain>
    </source>
</reference>
<evidence type="ECO:0000313" key="3">
    <source>
        <dbReference type="EMBL" id="RXW21546.1"/>
    </source>
</evidence>
<dbReference type="EMBL" id="SDEE01000103">
    <property type="protein sequence ID" value="RXW21546.1"/>
    <property type="molecule type" value="Genomic_DNA"/>
</dbReference>